<organism evidence="1 2">
    <name type="scientific">Plakobranchus ocellatus</name>
    <dbReference type="NCBI Taxonomy" id="259542"/>
    <lineage>
        <taxon>Eukaryota</taxon>
        <taxon>Metazoa</taxon>
        <taxon>Spiralia</taxon>
        <taxon>Lophotrochozoa</taxon>
        <taxon>Mollusca</taxon>
        <taxon>Gastropoda</taxon>
        <taxon>Heterobranchia</taxon>
        <taxon>Euthyneura</taxon>
        <taxon>Panpulmonata</taxon>
        <taxon>Sacoglossa</taxon>
        <taxon>Placobranchoidea</taxon>
        <taxon>Plakobranchidae</taxon>
        <taxon>Plakobranchus</taxon>
    </lineage>
</organism>
<proteinExistence type="predicted"/>
<dbReference type="AlphaFoldDB" id="A0AAV4DI53"/>
<dbReference type="Proteomes" id="UP000735302">
    <property type="component" value="Unassembled WGS sequence"/>
</dbReference>
<comment type="caution">
    <text evidence="1">The sequence shown here is derived from an EMBL/GenBank/DDBJ whole genome shotgun (WGS) entry which is preliminary data.</text>
</comment>
<name>A0AAV4DI53_9GAST</name>
<sequence length="108" mass="12288">MLRMIFCYNLTPKRVYQVHRCWLLTIARQRRRTVSGRLFISAGQTHYQARLGGSKAAGADREQLAEWTLAEAHSRFSSEAIIALVISVKHGHFRRLGLYGSDTDNGQL</sequence>
<gene>
    <name evidence="1" type="ORF">PoB_007034100</name>
</gene>
<protein>
    <submittedName>
        <fullName evidence="1">Uncharacterized protein</fullName>
    </submittedName>
</protein>
<dbReference type="EMBL" id="BLXT01007928">
    <property type="protein sequence ID" value="GFO43836.1"/>
    <property type="molecule type" value="Genomic_DNA"/>
</dbReference>
<evidence type="ECO:0000313" key="2">
    <source>
        <dbReference type="Proteomes" id="UP000735302"/>
    </source>
</evidence>
<reference evidence="1 2" key="1">
    <citation type="journal article" date="2021" name="Elife">
        <title>Chloroplast acquisition without the gene transfer in kleptoplastic sea slugs, Plakobranchus ocellatus.</title>
        <authorList>
            <person name="Maeda T."/>
            <person name="Takahashi S."/>
            <person name="Yoshida T."/>
            <person name="Shimamura S."/>
            <person name="Takaki Y."/>
            <person name="Nagai Y."/>
            <person name="Toyoda A."/>
            <person name="Suzuki Y."/>
            <person name="Arimoto A."/>
            <person name="Ishii H."/>
            <person name="Satoh N."/>
            <person name="Nishiyama T."/>
            <person name="Hasebe M."/>
            <person name="Maruyama T."/>
            <person name="Minagawa J."/>
            <person name="Obokata J."/>
            <person name="Shigenobu S."/>
        </authorList>
    </citation>
    <scope>NUCLEOTIDE SEQUENCE [LARGE SCALE GENOMIC DNA]</scope>
</reference>
<evidence type="ECO:0000313" key="1">
    <source>
        <dbReference type="EMBL" id="GFO43836.1"/>
    </source>
</evidence>
<accession>A0AAV4DI53</accession>
<keyword evidence="2" id="KW-1185">Reference proteome</keyword>